<keyword evidence="4" id="KW-0813">Transport</keyword>
<evidence type="ECO:0000256" key="9">
    <source>
        <dbReference type="SAM" id="MobiDB-lite"/>
    </source>
</evidence>
<name>A0A377J5I1_9HELI</name>
<evidence type="ECO:0000313" key="12">
    <source>
        <dbReference type="Proteomes" id="UP000254841"/>
    </source>
</evidence>
<feature type="region of interest" description="Disordered" evidence="9">
    <location>
        <begin position="33"/>
        <end position="60"/>
    </location>
</feature>
<reference evidence="11 12" key="1">
    <citation type="submission" date="2018-06" db="EMBL/GenBank/DDBJ databases">
        <authorList>
            <consortium name="Pathogen Informatics"/>
            <person name="Doyle S."/>
        </authorList>
    </citation>
    <scope>NUCLEOTIDE SEQUENCE [LARGE SCALE GENOMIC DNA]</scope>
    <source>
        <strain evidence="11 12">NCTC12410</strain>
    </source>
</reference>
<dbReference type="PANTHER" id="PTHR34982">
    <property type="entry name" value="YOP PROTEINS TRANSLOCATION PROTEIN L"/>
    <property type="match status" value="1"/>
</dbReference>
<dbReference type="PANTHER" id="PTHR34982:SF1">
    <property type="entry name" value="FLAGELLAR ASSEMBLY PROTEIN FLIH"/>
    <property type="match status" value="1"/>
</dbReference>
<dbReference type="OrthoDB" id="5347569at2"/>
<evidence type="ECO:0000256" key="2">
    <source>
        <dbReference type="ARBA" id="ARBA00006602"/>
    </source>
</evidence>
<proteinExistence type="inferred from homology"/>
<dbReference type="InterPro" id="IPR018035">
    <property type="entry name" value="Flagellar_FliH/T3SS_HrpE"/>
</dbReference>
<evidence type="ECO:0000256" key="4">
    <source>
        <dbReference type="ARBA" id="ARBA00022448"/>
    </source>
</evidence>
<evidence type="ECO:0000256" key="7">
    <source>
        <dbReference type="ARBA" id="ARBA00023225"/>
    </source>
</evidence>
<evidence type="ECO:0000259" key="10">
    <source>
        <dbReference type="Pfam" id="PF02108"/>
    </source>
</evidence>
<dbReference type="GO" id="GO:0044781">
    <property type="term" value="P:bacterial-type flagellum organization"/>
    <property type="evidence" value="ECO:0007669"/>
    <property type="project" value="UniProtKB-KW"/>
</dbReference>
<organism evidence="11 12">
    <name type="scientific">Helicobacter canis</name>
    <dbReference type="NCBI Taxonomy" id="29419"/>
    <lineage>
        <taxon>Bacteria</taxon>
        <taxon>Pseudomonadati</taxon>
        <taxon>Campylobacterota</taxon>
        <taxon>Epsilonproteobacteria</taxon>
        <taxon>Campylobacterales</taxon>
        <taxon>Helicobacteraceae</taxon>
        <taxon>Helicobacter</taxon>
    </lineage>
</organism>
<evidence type="ECO:0000256" key="3">
    <source>
        <dbReference type="ARBA" id="ARBA00016507"/>
    </source>
</evidence>
<comment type="similarity">
    <text evidence="2">Belongs to the FliH family.</text>
</comment>
<feature type="coiled-coil region" evidence="8">
    <location>
        <begin position="113"/>
        <end position="165"/>
    </location>
</feature>
<dbReference type="RefSeq" id="WP_115011365.1">
    <property type="nucleotide sequence ID" value="NZ_UGHV01000001.1"/>
</dbReference>
<dbReference type="InterPro" id="IPR051472">
    <property type="entry name" value="T3SS_Stator/FliH"/>
</dbReference>
<dbReference type="Proteomes" id="UP000254841">
    <property type="component" value="Unassembled WGS sequence"/>
</dbReference>
<keyword evidence="6" id="KW-0653">Protein transport</keyword>
<dbReference type="GO" id="GO:0015031">
    <property type="term" value="P:protein transport"/>
    <property type="evidence" value="ECO:0007669"/>
    <property type="project" value="UniProtKB-KW"/>
</dbReference>
<evidence type="ECO:0000256" key="5">
    <source>
        <dbReference type="ARBA" id="ARBA00022795"/>
    </source>
</evidence>
<comment type="function">
    <text evidence="1">Needed for flagellar regrowth and assembly.</text>
</comment>
<dbReference type="GO" id="GO:0005829">
    <property type="term" value="C:cytosol"/>
    <property type="evidence" value="ECO:0007669"/>
    <property type="project" value="TreeGrafter"/>
</dbReference>
<dbReference type="NCBIfam" id="NF005196">
    <property type="entry name" value="PRK06669.1-1"/>
    <property type="match status" value="1"/>
</dbReference>
<accession>A0A377J5I1</accession>
<evidence type="ECO:0000256" key="8">
    <source>
        <dbReference type="SAM" id="Coils"/>
    </source>
</evidence>
<keyword evidence="7" id="KW-1006">Bacterial flagellum protein export</keyword>
<protein>
    <recommendedName>
        <fullName evidence="3">Flagellar assembly protein FliH</fullName>
    </recommendedName>
</protein>
<keyword evidence="11" id="KW-0282">Flagellum</keyword>
<feature type="domain" description="Flagellar assembly protein FliH/Type III secretion system HrpE" evidence="10">
    <location>
        <begin position="129"/>
        <end position="255"/>
    </location>
</feature>
<evidence type="ECO:0000256" key="1">
    <source>
        <dbReference type="ARBA" id="ARBA00003041"/>
    </source>
</evidence>
<keyword evidence="8" id="KW-0175">Coiled coil</keyword>
<gene>
    <name evidence="11" type="primary">fliH</name>
    <name evidence="11" type="ORF">NCTC12410_00918</name>
</gene>
<keyword evidence="5" id="KW-1005">Bacterial flagellum biogenesis</keyword>
<dbReference type="EMBL" id="UGHV01000001">
    <property type="protein sequence ID" value="STO97096.1"/>
    <property type="molecule type" value="Genomic_DNA"/>
</dbReference>
<evidence type="ECO:0000256" key="6">
    <source>
        <dbReference type="ARBA" id="ARBA00022927"/>
    </source>
</evidence>
<keyword evidence="11" id="KW-0966">Cell projection</keyword>
<evidence type="ECO:0000313" key="11">
    <source>
        <dbReference type="EMBL" id="STO97096.1"/>
    </source>
</evidence>
<sequence length="265" mass="29377">MSLSSFEEDNLITKNHIEKHRISKYEFRPIVADEVDSKPKTPQPESAQVPSLPPAQSIGDESIEKELIEKLLQKTDELSSSLAKLQIQFEKQQLEMEERVNTARNDAYKDGLKEGEEKTRQALEADVQKERTALVESAINLGKAMQNSETHLRELEKELSAIAVDIAREVIAKEVEKDSAAVALALAKELLGSIADATDVQMRVNPLDYHTLTKELKDYAKLKIEADNAITKGGVIIANGGGIIDGSIANRYKTLKQSVLDNLKD</sequence>
<dbReference type="AlphaFoldDB" id="A0A377J5I1"/>
<dbReference type="Pfam" id="PF02108">
    <property type="entry name" value="FliH"/>
    <property type="match status" value="1"/>
</dbReference>
<keyword evidence="11" id="KW-0969">Cilium</keyword>